<dbReference type="Proteomes" id="UP001419268">
    <property type="component" value="Unassembled WGS sequence"/>
</dbReference>
<sequence length="84" mass="8881">MGMGFSRDAVAKAIEENGEGNLNAILDSLTQAASSSASPSNSQLVSNFMGMEFSRDAVAKAIEENGNKRGKIIMQNFISNIPSL</sequence>
<proteinExistence type="predicted"/>
<gene>
    <name evidence="1" type="ORF">Scep_017827</name>
</gene>
<organism evidence="1 2">
    <name type="scientific">Stephania cephalantha</name>
    <dbReference type="NCBI Taxonomy" id="152367"/>
    <lineage>
        <taxon>Eukaryota</taxon>
        <taxon>Viridiplantae</taxon>
        <taxon>Streptophyta</taxon>
        <taxon>Embryophyta</taxon>
        <taxon>Tracheophyta</taxon>
        <taxon>Spermatophyta</taxon>
        <taxon>Magnoliopsida</taxon>
        <taxon>Ranunculales</taxon>
        <taxon>Menispermaceae</taxon>
        <taxon>Menispermoideae</taxon>
        <taxon>Cissampelideae</taxon>
        <taxon>Stephania</taxon>
    </lineage>
</organism>
<evidence type="ECO:0000313" key="2">
    <source>
        <dbReference type="Proteomes" id="UP001419268"/>
    </source>
</evidence>
<dbReference type="AlphaFoldDB" id="A0AAP0IQA9"/>
<dbReference type="EMBL" id="JBBNAG010000007">
    <property type="protein sequence ID" value="KAK9119734.1"/>
    <property type="molecule type" value="Genomic_DNA"/>
</dbReference>
<name>A0AAP0IQA9_9MAGN</name>
<protein>
    <recommendedName>
        <fullName evidence="3">UBA domain-containing protein</fullName>
    </recommendedName>
</protein>
<evidence type="ECO:0000313" key="1">
    <source>
        <dbReference type="EMBL" id="KAK9119734.1"/>
    </source>
</evidence>
<reference evidence="1 2" key="1">
    <citation type="submission" date="2024-01" db="EMBL/GenBank/DDBJ databases">
        <title>Genome assemblies of Stephania.</title>
        <authorList>
            <person name="Yang L."/>
        </authorList>
    </citation>
    <scope>NUCLEOTIDE SEQUENCE [LARGE SCALE GENOMIC DNA]</scope>
    <source>
        <strain evidence="1">JXDWG</strain>
        <tissue evidence="1">Leaf</tissue>
    </source>
</reference>
<evidence type="ECO:0008006" key="3">
    <source>
        <dbReference type="Google" id="ProtNLM"/>
    </source>
</evidence>
<dbReference type="Gene3D" id="1.10.8.10">
    <property type="entry name" value="DNA helicase RuvA subunit, C-terminal domain"/>
    <property type="match status" value="1"/>
</dbReference>
<accession>A0AAP0IQA9</accession>
<keyword evidence="2" id="KW-1185">Reference proteome</keyword>
<comment type="caution">
    <text evidence="1">The sequence shown here is derived from an EMBL/GenBank/DDBJ whole genome shotgun (WGS) entry which is preliminary data.</text>
</comment>